<feature type="domain" description="DNA2/NAM7 helicase-like C-terminal" evidence="6">
    <location>
        <begin position="188"/>
        <end position="369"/>
    </location>
</feature>
<keyword evidence="4" id="KW-0067">ATP-binding</keyword>
<feature type="compositionally biased region" description="Basic and acidic residues" evidence="5">
    <location>
        <begin position="370"/>
        <end position="382"/>
    </location>
</feature>
<dbReference type="InterPro" id="IPR047187">
    <property type="entry name" value="SF1_C_Upf1"/>
</dbReference>
<dbReference type="SUPFAM" id="SSF52540">
    <property type="entry name" value="P-loop containing nucleoside triphosphate hydrolases"/>
    <property type="match status" value="1"/>
</dbReference>
<dbReference type="OrthoDB" id="5856787at2759"/>
<organism evidence="7 8">
    <name type="scientific">Teladorsagia circumcincta</name>
    <name type="common">Brown stomach worm</name>
    <name type="synonym">Ostertagia circumcincta</name>
    <dbReference type="NCBI Taxonomy" id="45464"/>
    <lineage>
        <taxon>Eukaryota</taxon>
        <taxon>Metazoa</taxon>
        <taxon>Ecdysozoa</taxon>
        <taxon>Nematoda</taxon>
        <taxon>Chromadorea</taxon>
        <taxon>Rhabditida</taxon>
        <taxon>Rhabditina</taxon>
        <taxon>Rhabditomorpha</taxon>
        <taxon>Strongyloidea</taxon>
        <taxon>Trichostrongylidae</taxon>
        <taxon>Teladorsagia</taxon>
    </lineage>
</organism>
<evidence type="ECO:0000313" key="8">
    <source>
        <dbReference type="Proteomes" id="UP000230423"/>
    </source>
</evidence>
<evidence type="ECO:0000259" key="6">
    <source>
        <dbReference type="Pfam" id="PF13087"/>
    </source>
</evidence>
<dbReference type="EMBL" id="KZ345105">
    <property type="protein sequence ID" value="PIO75794.1"/>
    <property type="molecule type" value="Genomic_DNA"/>
</dbReference>
<gene>
    <name evidence="7" type="ORF">TELCIR_02152</name>
</gene>
<dbReference type="GO" id="GO:0043139">
    <property type="term" value="F:5'-3' DNA helicase activity"/>
    <property type="evidence" value="ECO:0007669"/>
    <property type="project" value="TreeGrafter"/>
</dbReference>
<dbReference type="PANTHER" id="PTHR43788:SF16">
    <property type="entry name" value="HELICASE WITH ZINC FINGER 2"/>
    <property type="match status" value="1"/>
</dbReference>
<keyword evidence="3" id="KW-0347">Helicase</keyword>
<accession>A0A2G9UZY2</accession>
<dbReference type="InterPro" id="IPR050534">
    <property type="entry name" value="Coronavir_polyprotein_1ab"/>
</dbReference>
<sequence>METQGIRPVRYVSETLARDAIRSGPYDLACLMEHMPETHADMMDDRDMRAFTFFADRRRRLLEFVLTSVERNLIASEHQMLLFLEQANSERIKTLTTRLLKIYEPNVFICTISLAINLTIKNGLWRRPLRKWSTVFLEEASMIREATLIGLFSRFPDAIYTLVGDSNQLPPYIGTQRAPLAAYLCSRSALEVTRRVGNPPTCKISSVYRPHPNMMALNSRIFYNNELVCGTPNEARLALLNKVWMPNSDLPIAFINIVDQSVQSVTGSQSNAVEARAVAVIVRLLLASSISADIIMVICLYRDQLYLVESAFKGFNVAMNTVDSAQGSEKSVIIVCTTRTHLNAKRSLTFFADPKRLNVALSRARDGSWLDHDDGGRKDSPDQRLLPPAPLTDRFGDAPCPRRPSSIGRSDPRC</sequence>
<dbReference type="InterPro" id="IPR027417">
    <property type="entry name" value="P-loop_NTPase"/>
</dbReference>
<evidence type="ECO:0000256" key="5">
    <source>
        <dbReference type="SAM" id="MobiDB-lite"/>
    </source>
</evidence>
<keyword evidence="2" id="KW-0378">Hydrolase</keyword>
<evidence type="ECO:0000256" key="3">
    <source>
        <dbReference type="ARBA" id="ARBA00022806"/>
    </source>
</evidence>
<keyword evidence="8" id="KW-1185">Reference proteome</keyword>
<dbReference type="GO" id="GO:0016787">
    <property type="term" value="F:hydrolase activity"/>
    <property type="evidence" value="ECO:0007669"/>
    <property type="project" value="UniProtKB-KW"/>
</dbReference>
<evidence type="ECO:0000313" key="7">
    <source>
        <dbReference type="EMBL" id="PIO75794.1"/>
    </source>
</evidence>
<dbReference type="CDD" id="cd18808">
    <property type="entry name" value="SF1_C_Upf1"/>
    <property type="match status" value="1"/>
</dbReference>
<name>A0A2G9UZY2_TELCI</name>
<dbReference type="Proteomes" id="UP000230423">
    <property type="component" value="Unassembled WGS sequence"/>
</dbReference>
<dbReference type="GO" id="GO:0005524">
    <property type="term" value="F:ATP binding"/>
    <property type="evidence" value="ECO:0007669"/>
    <property type="project" value="UniProtKB-KW"/>
</dbReference>
<evidence type="ECO:0000256" key="4">
    <source>
        <dbReference type="ARBA" id="ARBA00022840"/>
    </source>
</evidence>
<protein>
    <recommendedName>
        <fullName evidence="6">DNA2/NAM7 helicase-like C-terminal domain-containing protein</fullName>
    </recommendedName>
</protein>
<proteinExistence type="predicted"/>
<evidence type="ECO:0000256" key="2">
    <source>
        <dbReference type="ARBA" id="ARBA00022801"/>
    </source>
</evidence>
<keyword evidence="1" id="KW-0547">Nucleotide-binding</keyword>
<dbReference type="AlphaFoldDB" id="A0A2G9UZY2"/>
<reference evidence="7 8" key="1">
    <citation type="submission" date="2015-09" db="EMBL/GenBank/DDBJ databases">
        <title>Draft genome of the parasitic nematode Teladorsagia circumcincta isolate WARC Sus (inbred).</title>
        <authorList>
            <person name="Mitreva M."/>
        </authorList>
    </citation>
    <scope>NUCLEOTIDE SEQUENCE [LARGE SCALE GENOMIC DNA]</scope>
    <source>
        <strain evidence="7 8">S</strain>
    </source>
</reference>
<evidence type="ECO:0000256" key="1">
    <source>
        <dbReference type="ARBA" id="ARBA00022741"/>
    </source>
</evidence>
<dbReference type="Pfam" id="PF13087">
    <property type="entry name" value="AAA_12"/>
    <property type="match status" value="1"/>
</dbReference>
<dbReference type="InterPro" id="IPR041679">
    <property type="entry name" value="DNA2/NAM7-like_C"/>
</dbReference>
<dbReference type="Gene3D" id="3.40.50.300">
    <property type="entry name" value="P-loop containing nucleotide triphosphate hydrolases"/>
    <property type="match status" value="2"/>
</dbReference>
<dbReference type="PANTHER" id="PTHR43788">
    <property type="entry name" value="DNA2/NAM7 HELICASE FAMILY MEMBER"/>
    <property type="match status" value="1"/>
</dbReference>
<feature type="region of interest" description="Disordered" evidence="5">
    <location>
        <begin position="370"/>
        <end position="414"/>
    </location>
</feature>